<evidence type="ECO:0000256" key="2">
    <source>
        <dbReference type="SAM" id="MobiDB-lite"/>
    </source>
</evidence>
<dbReference type="Pfam" id="PF13191">
    <property type="entry name" value="AAA_16"/>
    <property type="match status" value="1"/>
</dbReference>
<dbReference type="PIRSF" id="PIRSF001767">
    <property type="entry name" value="Cdc6"/>
    <property type="match status" value="1"/>
</dbReference>
<dbReference type="InterPro" id="IPR016314">
    <property type="entry name" value="Cdc6/18"/>
</dbReference>
<dbReference type="GO" id="GO:0006270">
    <property type="term" value="P:DNA replication initiation"/>
    <property type="evidence" value="ECO:0007669"/>
    <property type="project" value="InterPro"/>
</dbReference>
<dbReference type="OrthoDB" id="1926878at2759"/>
<dbReference type="GO" id="GO:0051301">
    <property type="term" value="P:cell division"/>
    <property type="evidence" value="ECO:0007669"/>
    <property type="project" value="InterPro"/>
</dbReference>
<name>A0A0B1TPY5_OESDE</name>
<dbReference type="InterPro" id="IPR027417">
    <property type="entry name" value="P-loop_NTPase"/>
</dbReference>
<dbReference type="SUPFAM" id="SSF52540">
    <property type="entry name" value="P-loop containing nucleoside triphosphate hydrolases"/>
    <property type="match status" value="1"/>
</dbReference>
<feature type="compositionally biased region" description="Low complexity" evidence="2">
    <location>
        <begin position="24"/>
        <end position="38"/>
    </location>
</feature>
<feature type="domain" description="AAA+ ATPase" evidence="3">
    <location>
        <begin position="88"/>
        <end position="222"/>
    </location>
</feature>
<evidence type="ECO:0000259" key="3">
    <source>
        <dbReference type="SMART" id="SM00382"/>
    </source>
</evidence>
<accession>A0A0B1TPY5</accession>
<dbReference type="Gene3D" id="3.40.50.300">
    <property type="entry name" value="P-loop containing nucleotide triphosphate hydrolases"/>
    <property type="match status" value="1"/>
</dbReference>
<dbReference type="CDD" id="cd00009">
    <property type="entry name" value="AAA"/>
    <property type="match status" value="1"/>
</dbReference>
<dbReference type="InterPro" id="IPR041664">
    <property type="entry name" value="AAA_16"/>
</dbReference>
<evidence type="ECO:0000256" key="1">
    <source>
        <dbReference type="ARBA" id="ARBA00022705"/>
    </source>
</evidence>
<dbReference type="GO" id="GO:0003688">
    <property type="term" value="F:DNA replication origin binding"/>
    <property type="evidence" value="ECO:0007669"/>
    <property type="project" value="TreeGrafter"/>
</dbReference>
<dbReference type="SMART" id="SM00382">
    <property type="entry name" value="AAA"/>
    <property type="match status" value="1"/>
</dbReference>
<dbReference type="PANTHER" id="PTHR10763">
    <property type="entry name" value="CELL DIVISION CONTROL PROTEIN 6-RELATED"/>
    <property type="match status" value="1"/>
</dbReference>
<dbReference type="Proteomes" id="UP000053660">
    <property type="component" value="Unassembled WGS sequence"/>
</dbReference>
<reference evidence="4 5" key="1">
    <citation type="submission" date="2014-03" db="EMBL/GenBank/DDBJ databases">
        <title>Draft genome of the hookworm Oesophagostomum dentatum.</title>
        <authorList>
            <person name="Mitreva M."/>
        </authorList>
    </citation>
    <scope>NUCLEOTIDE SEQUENCE [LARGE SCALE GENOMIC DNA]</scope>
    <source>
        <strain evidence="4 5">OD-Hann</strain>
    </source>
</reference>
<dbReference type="Gene3D" id="1.10.8.60">
    <property type="match status" value="1"/>
</dbReference>
<dbReference type="GO" id="GO:0005634">
    <property type="term" value="C:nucleus"/>
    <property type="evidence" value="ECO:0007669"/>
    <property type="project" value="TreeGrafter"/>
</dbReference>
<dbReference type="InterPro" id="IPR050311">
    <property type="entry name" value="ORC1/CDC6"/>
</dbReference>
<dbReference type="GO" id="GO:0033314">
    <property type="term" value="P:mitotic DNA replication checkpoint signaling"/>
    <property type="evidence" value="ECO:0007669"/>
    <property type="project" value="TreeGrafter"/>
</dbReference>
<sequence>MVHTRRSLLSSKVSSPPGTPLRGAVSRSTSARESTSTARQEKKTVTLRKARSTNYSRAQGTAVKPLHGREREFSTICNWIEKTVCDGQPLSLYISGSPGTGKTATIRLVLEHFDRRILSSIVNCASVHTQNELTKIILGTLESSAKPSLSALSRILEELQKPLILVLDEIDLLATKTNSFLYTAFQWPYTLTSKLIVIGIANSIDLTERLLPKLKLGHAPQTLVFTPYSKEEIAEIIKDKMSAEADDGMDAKAVELCSRKVAAMSGDLRAALHVIKHTRQVVYSTAVNLNEPATPRGCREVLGVLNGVYSSPLARARLPLQPRLILAVALAMSFNKKSSLDLNSLTNAYSRACDVVKVPRLEGDDFAAAMQILESQSFLMECPGRKLVLKVDTDTARSAIADTGMIAQISALNL</sequence>
<keyword evidence="1" id="KW-0235">DNA replication</keyword>
<dbReference type="PANTHER" id="PTHR10763:SF26">
    <property type="entry name" value="CELL DIVISION CONTROL PROTEIN 6 HOMOLOG"/>
    <property type="match status" value="1"/>
</dbReference>
<proteinExistence type="predicted"/>
<evidence type="ECO:0000313" key="5">
    <source>
        <dbReference type="Proteomes" id="UP000053660"/>
    </source>
</evidence>
<evidence type="ECO:0000313" key="4">
    <source>
        <dbReference type="EMBL" id="KHJ97465.1"/>
    </source>
</evidence>
<dbReference type="InterPro" id="IPR003593">
    <property type="entry name" value="AAA+_ATPase"/>
</dbReference>
<feature type="compositionally biased region" description="Polar residues" evidence="2">
    <location>
        <begin position="7"/>
        <end position="16"/>
    </location>
</feature>
<organism evidence="4 5">
    <name type="scientific">Oesophagostomum dentatum</name>
    <name type="common">Nodular worm</name>
    <dbReference type="NCBI Taxonomy" id="61180"/>
    <lineage>
        <taxon>Eukaryota</taxon>
        <taxon>Metazoa</taxon>
        <taxon>Ecdysozoa</taxon>
        <taxon>Nematoda</taxon>
        <taxon>Chromadorea</taxon>
        <taxon>Rhabditida</taxon>
        <taxon>Rhabditina</taxon>
        <taxon>Rhabditomorpha</taxon>
        <taxon>Strongyloidea</taxon>
        <taxon>Strongylidae</taxon>
        <taxon>Oesophagostomum</taxon>
    </lineage>
</organism>
<keyword evidence="5" id="KW-1185">Reference proteome</keyword>
<dbReference type="AlphaFoldDB" id="A0A0B1TPY5"/>
<gene>
    <name evidence="4" type="ORF">OESDEN_02561</name>
</gene>
<feature type="region of interest" description="Disordered" evidence="2">
    <location>
        <begin position="1"/>
        <end position="63"/>
    </location>
</feature>
<dbReference type="EMBL" id="KN549452">
    <property type="protein sequence ID" value="KHJ97465.1"/>
    <property type="molecule type" value="Genomic_DNA"/>
</dbReference>
<protein>
    <submittedName>
        <fullName evidence="4">ATPase, AAA family</fullName>
    </submittedName>
</protein>